<dbReference type="EMBL" id="CAJJDP010000067">
    <property type="protein sequence ID" value="CAD8177356.1"/>
    <property type="molecule type" value="Genomic_DNA"/>
</dbReference>
<evidence type="ECO:0000313" key="3">
    <source>
        <dbReference type="EMBL" id="CAD8177356.1"/>
    </source>
</evidence>
<feature type="compositionally biased region" description="Polar residues" evidence="2">
    <location>
        <begin position="660"/>
        <end position="672"/>
    </location>
</feature>
<comment type="caution">
    <text evidence="3">The sequence shown here is derived from an EMBL/GenBank/DDBJ whole genome shotgun (WGS) entry which is preliminary data.</text>
</comment>
<name>A0A8S1VS26_PAROT</name>
<feature type="coiled-coil region" evidence="1">
    <location>
        <begin position="102"/>
        <end position="131"/>
    </location>
</feature>
<feature type="coiled-coil region" evidence="1">
    <location>
        <begin position="450"/>
        <end position="546"/>
    </location>
</feature>
<accession>A0A8S1VS26</accession>
<evidence type="ECO:0000256" key="2">
    <source>
        <dbReference type="SAM" id="MobiDB-lite"/>
    </source>
</evidence>
<keyword evidence="4" id="KW-1185">Reference proteome</keyword>
<dbReference type="AlphaFoldDB" id="A0A8S1VS26"/>
<proteinExistence type="predicted"/>
<dbReference type="OMA" id="KSQHFKE"/>
<organism evidence="3 4">
    <name type="scientific">Paramecium octaurelia</name>
    <dbReference type="NCBI Taxonomy" id="43137"/>
    <lineage>
        <taxon>Eukaryota</taxon>
        <taxon>Sar</taxon>
        <taxon>Alveolata</taxon>
        <taxon>Ciliophora</taxon>
        <taxon>Intramacronucleata</taxon>
        <taxon>Oligohymenophorea</taxon>
        <taxon>Peniculida</taxon>
        <taxon>Parameciidae</taxon>
        <taxon>Paramecium</taxon>
    </lineage>
</organism>
<sequence>MQTQEFEKKICQVHKLDIIAFDLKSQTRIQDKYLCSRCMAEKIDKENLTLLNETVEMIYSMKNQASKLNKEENCLRLINIKQLQSSIKSFKDYIKTDLNKLLQLIDLQIEQIQIEIESKETKQEIKNLEEDQLILSKYYNGDHSFTIPIEQSLQETDMALVQLVQESLLSQSKSQHFKEIMESIDKIKITTPKIQQLNVNKLPSKEFEKHKTPCLNQLCTKHNKEIIMLNLDVNKPEFSRLACVECIEDCPIQYISLKKANKRWNEFTQQQDDLISKYNSKRKNIQYNYERNQVTLGLLQQLIIRNFINLENKQIFEFDDKQIEKIVDLLSQKDKNKHILEKQEKQERLDYLFYQSIKQKLDCLIKHDLLCKQQLIKIMQQQDIEYSERTSSFVNKQSSEVQEFISKCQLQGQYLSIFNESVDLQMEIQKDAYSLQQQGQLDQLIVLDDNKNEGAQLSQLQQQYKQFEINSEKMKKLIKAEENDEQLKIIKKQKDELHLQIEDEKLVFKEIQQKISCLEEVTTSQISELNQKVSKQEQQQQDLSQQINQEIVMGNQLKENLKQLSNSSEQKLYQLTTKYDELNKQIDEAQQDIYQMKNSTMLQDNLQSLENSMDSKYKVVHEKIDQLTNQIQQNNIEQNTKQEQQQQEVLKQINDEKIATNSQFEQQNQKLEQITKEKS</sequence>
<evidence type="ECO:0000313" key="4">
    <source>
        <dbReference type="Proteomes" id="UP000683925"/>
    </source>
</evidence>
<keyword evidence="1" id="KW-0175">Coiled coil</keyword>
<feature type="region of interest" description="Disordered" evidence="2">
    <location>
        <begin position="660"/>
        <end position="679"/>
    </location>
</feature>
<dbReference type="OrthoDB" id="10463507at2759"/>
<gene>
    <name evidence="3" type="ORF">POCTA_138.1.T0680273</name>
</gene>
<dbReference type="Proteomes" id="UP000683925">
    <property type="component" value="Unassembled WGS sequence"/>
</dbReference>
<reference evidence="3" key="1">
    <citation type="submission" date="2021-01" db="EMBL/GenBank/DDBJ databases">
        <authorList>
            <consortium name="Genoscope - CEA"/>
            <person name="William W."/>
        </authorList>
    </citation>
    <scope>NUCLEOTIDE SEQUENCE</scope>
</reference>
<protein>
    <submittedName>
        <fullName evidence="3">Uncharacterized protein</fullName>
    </submittedName>
</protein>
<evidence type="ECO:0000256" key="1">
    <source>
        <dbReference type="SAM" id="Coils"/>
    </source>
</evidence>